<comment type="caution">
    <text evidence="3">The sequence shown here is derived from an EMBL/GenBank/DDBJ whole genome shotgun (WGS) entry which is preliminary data.</text>
</comment>
<gene>
    <name evidence="3" type="ORF">FIM25_00760</name>
</gene>
<dbReference type="InterPro" id="IPR007172">
    <property type="entry name" value="DUF374"/>
</dbReference>
<keyword evidence="4" id="KW-1185">Reference proteome</keyword>
<dbReference type="OrthoDB" id="9810508at2"/>
<organism evidence="3 4">
    <name type="scientific">Desulfobotulus mexicanus</name>
    <dbReference type="NCBI Taxonomy" id="2586642"/>
    <lineage>
        <taxon>Bacteria</taxon>
        <taxon>Pseudomonadati</taxon>
        <taxon>Thermodesulfobacteriota</taxon>
        <taxon>Desulfobacteria</taxon>
        <taxon>Desulfobacterales</taxon>
        <taxon>Desulfobacteraceae</taxon>
        <taxon>Desulfobotulus</taxon>
    </lineage>
</organism>
<dbReference type="CDD" id="cd07983">
    <property type="entry name" value="LPLAT_DUF374-like"/>
    <property type="match status" value="1"/>
</dbReference>
<feature type="transmembrane region" description="Helical" evidence="1">
    <location>
        <begin position="12"/>
        <end position="30"/>
    </location>
</feature>
<dbReference type="Proteomes" id="UP000321899">
    <property type="component" value="Unassembled WGS sequence"/>
</dbReference>
<dbReference type="GO" id="GO:0016746">
    <property type="term" value="F:acyltransferase activity"/>
    <property type="evidence" value="ECO:0007669"/>
    <property type="project" value="UniProtKB-KW"/>
</dbReference>
<evidence type="ECO:0000313" key="3">
    <source>
        <dbReference type="EMBL" id="TYT76119.1"/>
    </source>
</evidence>
<feature type="domain" description="DUF374" evidence="2">
    <location>
        <begin position="71"/>
        <end position="133"/>
    </location>
</feature>
<evidence type="ECO:0000313" key="4">
    <source>
        <dbReference type="Proteomes" id="UP000321899"/>
    </source>
</evidence>
<name>A0A5Q4VEK0_9BACT</name>
<accession>A0A5Q4VEK0</accession>
<sequence length="216" mass="24603">MKAIRKQLGNPVLAIVILFIIRLISATYRYRTRGLDKVMTRLEKGEKILICQWHQQFFPAIARYGRWFNRFKPGLMISRSEDGRIIANVAERVGWHTVRGSSTRGGSEAMAEMIAHIRRTGLGGHILDGPTGPIGIVKPGAIRIAQQSEALLLPVLLIAEKRWQAESWDRFVIPKPFSTVILSFEEPLNPPDMDADPESFEVVRKTLEERMRPELY</sequence>
<dbReference type="SUPFAM" id="SSF69593">
    <property type="entry name" value="Glycerol-3-phosphate (1)-acyltransferase"/>
    <property type="match status" value="1"/>
</dbReference>
<keyword evidence="1" id="KW-0472">Membrane</keyword>
<dbReference type="Pfam" id="PF04028">
    <property type="entry name" value="DUF374"/>
    <property type="match status" value="1"/>
</dbReference>
<proteinExistence type="predicted"/>
<keyword evidence="1" id="KW-0812">Transmembrane</keyword>
<keyword evidence="1" id="KW-1133">Transmembrane helix</keyword>
<protein>
    <submittedName>
        <fullName evidence="3">Lysophospholipid acyltransferase family protein</fullName>
    </submittedName>
</protein>
<reference evidence="3 4" key="1">
    <citation type="submission" date="2019-06" db="EMBL/GenBank/DDBJ databases">
        <title>Desulfobotulus mexicanus sp. nov., a novel sulfate-reducing bacterium isolated from the sediment of an alkaline crater lake in Mexico.</title>
        <authorList>
            <person name="Hirschler-Rea A."/>
        </authorList>
    </citation>
    <scope>NUCLEOTIDE SEQUENCE [LARGE SCALE GENOMIC DNA]</scope>
    <source>
        <strain evidence="3 4">PAR22N</strain>
    </source>
</reference>
<dbReference type="EMBL" id="VDMB01000001">
    <property type="protein sequence ID" value="TYT76119.1"/>
    <property type="molecule type" value="Genomic_DNA"/>
</dbReference>
<dbReference type="RefSeq" id="WP_139445166.1">
    <property type="nucleotide sequence ID" value="NZ_VDMB01000001.1"/>
</dbReference>
<keyword evidence="3" id="KW-0012">Acyltransferase</keyword>
<keyword evidence="3" id="KW-0808">Transferase</keyword>
<evidence type="ECO:0000256" key="1">
    <source>
        <dbReference type="SAM" id="Phobius"/>
    </source>
</evidence>
<evidence type="ECO:0000259" key="2">
    <source>
        <dbReference type="Pfam" id="PF04028"/>
    </source>
</evidence>
<dbReference type="AlphaFoldDB" id="A0A5Q4VEK0"/>